<evidence type="ECO:0000259" key="3">
    <source>
        <dbReference type="PROSITE" id="PS50045"/>
    </source>
</evidence>
<dbReference type="InterPro" id="IPR027417">
    <property type="entry name" value="P-loop_NTPase"/>
</dbReference>
<keyword evidence="1" id="KW-0547">Nucleotide-binding</keyword>
<evidence type="ECO:0000256" key="1">
    <source>
        <dbReference type="ARBA" id="ARBA00022741"/>
    </source>
</evidence>
<dbReference type="Gene3D" id="1.10.8.60">
    <property type="match status" value="1"/>
</dbReference>
<dbReference type="PANTHER" id="PTHR32071:SF113">
    <property type="entry name" value="ALGINATE BIOSYNTHESIS TRANSCRIPTIONAL REGULATORY PROTEIN ALGB"/>
    <property type="match status" value="1"/>
</dbReference>
<evidence type="ECO:0000256" key="2">
    <source>
        <dbReference type="ARBA" id="ARBA00022840"/>
    </source>
</evidence>
<dbReference type="GO" id="GO:0005524">
    <property type="term" value="F:ATP binding"/>
    <property type="evidence" value="ECO:0007669"/>
    <property type="project" value="UniProtKB-KW"/>
</dbReference>
<dbReference type="InterPro" id="IPR058031">
    <property type="entry name" value="AAA_lid_NorR"/>
</dbReference>
<dbReference type="SUPFAM" id="SSF46689">
    <property type="entry name" value="Homeodomain-like"/>
    <property type="match status" value="1"/>
</dbReference>
<dbReference type="Pfam" id="PF00158">
    <property type="entry name" value="Sigma54_activat"/>
    <property type="match status" value="1"/>
</dbReference>
<dbReference type="GO" id="GO:0006355">
    <property type="term" value="P:regulation of DNA-templated transcription"/>
    <property type="evidence" value="ECO:0007669"/>
    <property type="project" value="InterPro"/>
</dbReference>
<evidence type="ECO:0000313" key="4">
    <source>
        <dbReference type="EMBL" id="SVD50315.1"/>
    </source>
</evidence>
<protein>
    <recommendedName>
        <fullName evidence="3">Sigma-54 factor interaction domain-containing protein</fullName>
    </recommendedName>
</protein>
<feature type="non-terminal residue" evidence="4">
    <location>
        <position position="1"/>
    </location>
</feature>
<accession>A0A382VWD0</accession>
<dbReference type="AlphaFoldDB" id="A0A382VWD0"/>
<dbReference type="PROSITE" id="PS00676">
    <property type="entry name" value="SIGMA54_INTERACT_2"/>
    <property type="match status" value="1"/>
</dbReference>
<dbReference type="Gene3D" id="1.10.10.60">
    <property type="entry name" value="Homeodomain-like"/>
    <property type="match status" value="1"/>
</dbReference>
<dbReference type="CDD" id="cd00009">
    <property type="entry name" value="AAA"/>
    <property type="match status" value="1"/>
</dbReference>
<sequence>EFFGHKKGSFTGADSNRKGYFEEADGGTLFLDEIGDLPLNFQVKLLRALQEGEIKRIGENTIRSVDVRVISATNKNLSTEVVEGRFREDLYYRLNVWPLTLPPLRDRKGDLGPLLENFLDQINQESIGDPGYTAKIFSPASKNILLTHSWPGNVRELQSVIRRATLFADQPKISKENMQDAIRPSVNNFAGNDPTLNRDISDGFDLEGLVDEVKINYLKKAIKLAHGNIGEASEVLGYKNYQTLQYALEKYNIEL</sequence>
<name>A0A382VWD0_9ZZZZ</name>
<gene>
    <name evidence="4" type="ORF">METZ01_LOCUS403169</name>
</gene>
<organism evidence="4">
    <name type="scientific">marine metagenome</name>
    <dbReference type="NCBI Taxonomy" id="408172"/>
    <lineage>
        <taxon>unclassified sequences</taxon>
        <taxon>metagenomes</taxon>
        <taxon>ecological metagenomes</taxon>
    </lineage>
</organism>
<dbReference type="PROSITE" id="PS50045">
    <property type="entry name" value="SIGMA54_INTERACT_4"/>
    <property type="match status" value="1"/>
</dbReference>
<proteinExistence type="predicted"/>
<reference evidence="4" key="1">
    <citation type="submission" date="2018-05" db="EMBL/GenBank/DDBJ databases">
        <authorList>
            <person name="Lanie J.A."/>
            <person name="Ng W.-L."/>
            <person name="Kazmierczak K.M."/>
            <person name="Andrzejewski T.M."/>
            <person name="Davidsen T.M."/>
            <person name="Wayne K.J."/>
            <person name="Tettelin H."/>
            <person name="Glass J.I."/>
            <person name="Rusch D."/>
            <person name="Podicherti R."/>
            <person name="Tsui H.-C.T."/>
            <person name="Winkler M.E."/>
        </authorList>
    </citation>
    <scope>NUCLEOTIDE SEQUENCE</scope>
</reference>
<dbReference type="InterPro" id="IPR009057">
    <property type="entry name" value="Homeodomain-like_sf"/>
</dbReference>
<dbReference type="SUPFAM" id="SSF52540">
    <property type="entry name" value="P-loop containing nucleoside triphosphate hydrolases"/>
    <property type="match status" value="1"/>
</dbReference>
<dbReference type="Gene3D" id="3.40.50.300">
    <property type="entry name" value="P-loop containing nucleotide triphosphate hydrolases"/>
    <property type="match status" value="1"/>
</dbReference>
<dbReference type="Pfam" id="PF25601">
    <property type="entry name" value="AAA_lid_14"/>
    <property type="match status" value="1"/>
</dbReference>
<dbReference type="InterPro" id="IPR002078">
    <property type="entry name" value="Sigma_54_int"/>
</dbReference>
<feature type="domain" description="Sigma-54 factor interaction" evidence="3">
    <location>
        <begin position="1"/>
        <end position="166"/>
    </location>
</feature>
<dbReference type="EMBL" id="UINC01154821">
    <property type="protein sequence ID" value="SVD50315.1"/>
    <property type="molecule type" value="Genomic_DNA"/>
</dbReference>
<dbReference type="InterPro" id="IPR025943">
    <property type="entry name" value="Sigma_54_int_dom_ATP-bd_2"/>
</dbReference>
<keyword evidence="2" id="KW-0067">ATP-binding</keyword>
<dbReference type="PANTHER" id="PTHR32071">
    <property type="entry name" value="TRANSCRIPTIONAL REGULATORY PROTEIN"/>
    <property type="match status" value="1"/>
</dbReference>